<gene>
    <name evidence="1" type="ORF">HNQ61_003959</name>
</gene>
<comment type="caution">
    <text evidence="1">The sequence shown here is derived from an EMBL/GenBank/DDBJ whole genome shotgun (WGS) entry which is preliminary data.</text>
</comment>
<keyword evidence="2" id="KW-1185">Reference proteome</keyword>
<evidence type="ECO:0000313" key="1">
    <source>
        <dbReference type="EMBL" id="MBB6072297.1"/>
    </source>
</evidence>
<accession>A0A841H2P4</accession>
<evidence type="ECO:0000313" key="2">
    <source>
        <dbReference type="Proteomes" id="UP000582837"/>
    </source>
</evidence>
<dbReference type="EMBL" id="JACHIA010000014">
    <property type="protein sequence ID" value="MBB6072297.1"/>
    <property type="molecule type" value="Genomic_DNA"/>
</dbReference>
<protein>
    <submittedName>
        <fullName evidence="1">Uncharacterized protein</fullName>
    </submittedName>
</protein>
<dbReference type="Proteomes" id="UP000582837">
    <property type="component" value="Unassembled WGS sequence"/>
</dbReference>
<dbReference type="AlphaFoldDB" id="A0A841H2P4"/>
<organism evidence="1 2">
    <name type="scientific">Longimicrobium terrae</name>
    <dbReference type="NCBI Taxonomy" id="1639882"/>
    <lineage>
        <taxon>Bacteria</taxon>
        <taxon>Pseudomonadati</taxon>
        <taxon>Gemmatimonadota</taxon>
        <taxon>Longimicrobiia</taxon>
        <taxon>Longimicrobiales</taxon>
        <taxon>Longimicrobiaceae</taxon>
        <taxon>Longimicrobium</taxon>
    </lineage>
</organism>
<name>A0A841H2P4_9BACT</name>
<reference evidence="1 2" key="1">
    <citation type="submission" date="2020-08" db="EMBL/GenBank/DDBJ databases">
        <title>Genomic Encyclopedia of Type Strains, Phase IV (KMG-IV): sequencing the most valuable type-strain genomes for metagenomic binning, comparative biology and taxonomic classification.</title>
        <authorList>
            <person name="Goeker M."/>
        </authorList>
    </citation>
    <scope>NUCLEOTIDE SEQUENCE [LARGE SCALE GENOMIC DNA]</scope>
    <source>
        <strain evidence="1 2">DSM 29007</strain>
    </source>
</reference>
<sequence>MSASALAALALCIRVRAALHGARPPLAVQRSELVR</sequence>
<proteinExistence type="predicted"/>